<geneLocation type="plasmid" evidence="2">
    <name>pIRI33</name>
</geneLocation>
<dbReference type="GO" id="GO:0006355">
    <property type="term" value="P:regulation of DNA-templated transcription"/>
    <property type="evidence" value="ECO:0007669"/>
    <property type="project" value="InterPro"/>
</dbReference>
<accession>L0B8H4</accession>
<sequence>MSRIETSRTIQIAVRLRKDQLEALDKAVEFGLFENRTEAIRDAIDLLLVMLSSSASGLFMVYKDLAKETEEITPRDLYRAWFQREEDPNDPTHRTFLTYYVYYLDSFVLKNAIAFVNKPGEFREFLGVLLKISSRVIREKIETLSEFPEGISLEEEGDEEGARPMSRSPSEDSER</sequence>
<dbReference type="AlphaFoldDB" id="L0B8H4"/>
<evidence type="ECO:0000256" key="1">
    <source>
        <dbReference type="SAM" id="MobiDB-lite"/>
    </source>
</evidence>
<dbReference type="Gene3D" id="1.10.1220.10">
    <property type="entry name" value="Met repressor-like"/>
    <property type="match status" value="1"/>
</dbReference>
<dbReference type="InterPro" id="IPR010985">
    <property type="entry name" value="Ribbon_hlx_hlx"/>
</dbReference>
<feature type="region of interest" description="Disordered" evidence="1">
    <location>
        <begin position="148"/>
        <end position="175"/>
    </location>
</feature>
<name>L0B8H4_9EURY</name>
<evidence type="ECO:0000313" key="2">
    <source>
        <dbReference type="EMBL" id="AFZ84255.1"/>
    </source>
</evidence>
<proteinExistence type="predicted"/>
<gene>
    <name evidence="2" type="ORF">i33-15</name>
</gene>
<reference evidence="2" key="1">
    <citation type="journal article" date="2013" name="PLoS ONE">
        <title>Insights into dynamics of mobile genetic elements in hyperthermophilic environments from five new thermococcus plasmids.</title>
        <authorList>
            <person name="Krupovic M."/>
            <person name="Gonnet M."/>
            <person name="Hania W.B."/>
            <person name="Forterre P."/>
            <person name="Erauso G."/>
        </authorList>
    </citation>
    <scope>NUCLEOTIDE SEQUENCE</scope>
    <source>
        <plasmid evidence="2">pIRI33</plasmid>
    </source>
</reference>
<dbReference type="EMBL" id="JQ661329">
    <property type="protein sequence ID" value="AFZ84255.1"/>
    <property type="molecule type" value="Genomic_DNA"/>
</dbReference>
<keyword evidence="2" id="KW-0614">Plasmid</keyword>
<dbReference type="InterPro" id="IPR013321">
    <property type="entry name" value="Arc_rbn_hlx_hlx"/>
</dbReference>
<dbReference type="RefSeq" id="WP_015243629.1">
    <property type="nucleotide sequence ID" value="NC_019887.1"/>
</dbReference>
<dbReference type="SUPFAM" id="SSF47598">
    <property type="entry name" value="Ribbon-helix-helix"/>
    <property type="match status" value="1"/>
</dbReference>
<dbReference type="CDD" id="cd22231">
    <property type="entry name" value="RHH_NikR_HicB-like"/>
    <property type="match status" value="1"/>
</dbReference>
<organism evidence="2">
    <name type="scientific">Thermococcus sp. IRI33</name>
    <dbReference type="NCBI Taxonomy" id="1197733"/>
    <lineage>
        <taxon>Archaea</taxon>
        <taxon>Methanobacteriati</taxon>
        <taxon>Methanobacteriota</taxon>
        <taxon>Thermococci</taxon>
        <taxon>Thermococcales</taxon>
        <taxon>Thermococcaceae</taxon>
        <taxon>Thermococcus</taxon>
    </lineage>
</organism>
<protein>
    <submittedName>
        <fullName evidence="2">Uncharacterized protein</fullName>
    </submittedName>
</protein>